<keyword evidence="2" id="KW-1133">Transmembrane helix</keyword>
<evidence type="ECO:0000256" key="2">
    <source>
        <dbReference type="SAM" id="Phobius"/>
    </source>
</evidence>
<evidence type="ECO:0000313" key="4">
    <source>
        <dbReference type="Proteomes" id="UP000317977"/>
    </source>
</evidence>
<dbReference type="OrthoDB" id="223445at2"/>
<feature type="compositionally biased region" description="Low complexity" evidence="1">
    <location>
        <begin position="127"/>
        <end position="143"/>
    </location>
</feature>
<comment type="caution">
    <text evidence="3">The sequence shown here is derived from an EMBL/GenBank/DDBJ whole genome shotgun (WGS) entry which is preliminary data.</text>
</comment>
<organism evidence="3 4">
    <name type="scientific">Rubripirellula reticaptiva</name>
    <dbReference type="NCBI Taxonomy" id="2528013"/>
    <lineage>
        <taxon>Bacteria</taxon>
        <taxon>Pseudomonadati</taxon>
        <taxon>Planctomycetota</taxon>
        <taxon>Planctomycetia</taxon>
        <taxon>Pirellulales</taxon>
        <taxon>Pirellulaceae</taxon>
        <taxon>Rubripirellula</taxon>
    </lineage>
</organism>
<sequence length="649" mass="70477">MTDSNQSNPDSPNNDDRALTDQDFAERAFDSLFVEAMGKAEPPDLTYKILSRLREEPVAAAPRPTALPNRPSQAKPSPAIAKSAWWFVAAAIAASLIGLLWVRNHRNLPIEVGSVAKQTEQNVASTTKNDVAAAAASSDLSTTEPKQDSLADAPRQPPRGRPMVLPTNESNEPVDAPESVLGMPSDESLGPPESMALVSHQVDSEMRGYWDAIGIQPTDEAGAEQVADRFSRLFGFAWSASDLSSAETIQAKIAIDSIATQIATGWLNQITDGGINRVKGKQRDDLISEVAQAFSGSLPLDRSLASWIDGTSVTSTAFLTAMAAGSNSVDDGVMGRHLASLIFNKDLRCTRCHDAYIEGSGRQEDYWSLVGLLHRDLVPSRQGWSVAKKPNSRKLFFDLADGRRRVAMPEVPRQWIAGPDAVTSLSDWSARLNGSPSLAAGVVNSLWEMVHGQPLHGRVVDPMNAPHNEALAELETRLVNDLLRSKFNLGRALALVIASPASNRQVPKSLENSWVIDNAVERSAAEAFAAAMPLKSDLPFDRRVDEAMRSIGAKLDINGKPLLAQIGQGGSGTNKVRSDKLSWDFPDRAETLPVQWLRLIKNTDQQVDHLAYLAGRTDAPESVQKGVEAMQAANIDEATILNRVWWMVR</sequence>
<proteinExistence type="predicted"/>
<keyword evidence="4" id="KW-1185">Reference proteome</keyword>
<gene>
    <name evidence="3" type="ORF">Poly59_50210</name>
</gene>
<reference evidence="3 4" key="1">
    <citation type="submission" date="2019-02" db="EMBL/GenBank/DDBJ databases">
        <title>Deep-cultivation of Planctomycetes and their phenomic and genomic characterization uncovers novel biology.</title>
        <authorList>
            <person name="Wiegand S."/>
            <person name="Jogler M."/>
            <person name="Boedeker C."/>
            <person name="Pinto D."/>
            <person name="Vollmers J."/>
            <person name="Rivas-Marin E."/>
            <person name="Kohn T."/>
            <person name="Peeters S.H."/>
            <person name="Heuer A."/>
            <person name="Rast P."/>
            <person name="Oberbeckmann S."/>
            <person name="Bunk B."/>
            <person name="Jeske O."/>
            <person name="Meyerdierks A."/>
            <person name="Storesund J.E."/>
            <person name="Kallscheuer N."/>
            <person name="Luecker S."/>
            <person name="Lage O.M."/>
            <person name="Pohl T."/>
            <person name="Merkel B.J."/>
            <person name="Hornburger P."/>
            <person name="Mueller R.-W."/>
            <person name="Bruemmer F."/>
            <person name="Labrenz M."/>
            <person name="Spormann A.M."/>
            <person name="Op Den Camp H."/>
            <person name="Overmann J."/>
            <person name="Amann R."/>
            <person name="Jetten M.S.M."/>
            <person name="Mascher T."/>
            <person name="Medema M.H."/>
            <person name="Devos D.P."/>
            <person name="Kaster A.-K."/>
            <person name="Ovreas L."/>
            <person name="Rohde M."/>
            <person name="Galperin M.Y."/>
            <person name="Jogler C."/>
        </authorList>
    </citation>
    <scope>NUCLEOTIDE SEQUENCE [LARGE SCALE GENOMIC DNA]</scope>
    <source>
        <strain evidence="3 4">Poly59</strain>
    </source>
</reference>
<feature type="transmembrane region" description="Helical" evidence="2">
    <location>
        <begin position="84"/>
        <end position="102"/>
    </location>
</feature>
<dbReference type="RefSeq" id="WP_146536576.1">
    <property type="nucleotide sequence ID" value="NZ_SJPX01000005.1"/>
</dbReference>
<keyword evidence="2" id="KW-0812">Transmembrane</keyword>
<dbReference type="AlphaFoldDB" id="A0A5C6EIA5"/>
<feature type="region of interest" description="Disordered" evidence="1">
    <location>
        <begin position="1"/>
        <end position="21"/>
    </location>
</feature>
<name>A0A5C6EIA5_9BACT</name>
<feature type="region of interest" description="Disordered" evidence="1">
    <location>
        <begin position="127"/>
        <end position="191"/>
    </location>
</feature>
<evidence type="ECO:0000313" key="3">
    <source>
        <dbReference type="EMBL" id="TWU48175.1"/>
    </source>
</evidence>
<dbReference type="Proteomes" id="UP000317977">
    <property type="component" value="Unassembled WGS sequence"/>
</dbReference>
<evidence type="ECO:0008006" key="5">
    <source>
        <dbReference type="Google" id="ProtNLM"/>
    </source>
</evidence>
<feature type="compositionally biased region" description="Low complexity" evidence="1">
    <location>
        <begin position="1"/>
        <end position="12"/>
    </location>
</feature>
<accession>A0A5C6EIA5</accession>
<dbReference type="EMBL" id="SJPX01000005">
    <property type="protein sequence ID" value="TWU48175.1"/>
    <property type="molecule type" value="Genomic_DNA"/>
</dbReference>
<protein>
    <recommendedName>
        <fullName evidence="5">DUF1549 domain-containing protein</fullName>
    </recommendedName>
</protein>
<evidence type="ECO:0000256" key="1">
    <source>
        <dbReference type="SAM" id="MobiDB-lite"/>
    </source>
</evidence>
<keyword evidence="2" id="KW-0472">Membrane</keyword>